<dbReference type="InterPro" id="IPR016161">
    <property type="entry name" value="Ald_DH/histidinol_DH"/>
</dbReference>
<dbReference type="InterPro" id="IPR016162">
    <property type="entry name" value="Ald_DH_N"/>
</dbReference>
<evidence type="ECO:0000256" key="1">
    <source>
        <dbReference type="ARBA" id="ARBA00009986"/>
    </source>
</evidence>
<feature type="domain" description="Aldehyde dehydrogenase" evidence="3">
    <location>
        <begin position="24"/>
        <end position="475"/>
    </location>
</feature>
<proteinExistence type="inferred from homology"/>
<comment type="caution">
    <text evidence="4">The sequence shown here is derived from an EMBL/GenBank/DDBJ whole genome shotgun (WGS) entry which is preliminary data.</text>
</comment>
<evidence type="ECO:0000313" key="4">
    <source>
        <dbReference type="EMBL" id="OGK16707.1"/>
    </source>
</evidence>
<dbReference type="Gene3D" id="3.40.309.10">
    <property type="entry name" value="Aldehyde Dehydrogenase, Chain A, domain 2"/>
    <property type="match status" value="1"/>
</dbReference>
<dbReference type="FunFam" id="3.40.309.10:FF:000009">
    <property type="entry name" value="Aldehyde dehydrogenase A"/>
    <property type="match status" value="1"/>
</dbReference>
<evidence type="ECO:0000313" key="5">
    <source>
        <dbReference type="Proteomes" id="UP000177208"/>
    </source>
</evidence>
<dbReference type="Proteomes" id="UP000177208">
    <property type="component" value="Unassembled WGS sequence"/>
</dbReference>
<name>A0A1F7GCU7_9BACT</name>
<dbReference type="GO" id="GO:0016620">
    <property type="term" value="F:oxidoreductase activity, acting on the aldehyde or oxo group of donors, NAD or NADP as acceptor"/>
    <property type="evidence" value="ECO:0007669"/>
    <property type="project" value="InterPro"/>
</dbReference>
<dbReference type="SUPFAM" id="SSF53720">
    <property type="entry name" value="ALDH-like"/>
    <property type="match status" value="1"/>
</dbReference>
<dbReference type="PANTHER" id="PTHR42804">
    <property type="entry name" value="ALDEHYDE DEHYDROGENASE"/>
    <property type="match status" value="1"/>
</dbReference>
<evidence type="ECO:0000256" key="2">
    <source>
        <dbReference type="ARBA" id="ARBA00023002"/>
    </source>
</evidence>
<dbReference type="EMBL" id="MFZG01000019">
    <property type="protein sequence ID" value="OGK16707.1"/>
    <property type="molecule type" value="Genomic_DNA"/>
</dbReference>
<reference evidence="4 5" key="1">
    <citation type="journal article" date="2016" name="Nat. Commun.">
        <title>Thousands of microbial genomes shed light on interconnected biogeochemical processes in an aquifer system.</title>
        <authorList>
            <person name="Anantharaman K."/>
            <person name="Brown C.T."/>
            <person name="Hug L.A."/>
            <person name="Sharon I."/>
            <person name="Castelle C.J."/>
            <person name="Probst A.J."/>
            <person name="Thomas B.C."/>
            <person name="Singh A."/>
            <person name="Wilkins M.J."/>
            <person name="Karaoz U."/>
            <person name="Brodie E.L."/>
            <person name="Williams K.H."/>
            <person name="Hubbard S.S."/>
            <person name="Banfield J.F."/>
        </authorList>
    </citation>
    <scope>NUCLEOTIDE SEQUENCE [LARGE SCALE GENOMIC DNA]</scope>
</reference>
<dbReference type="InterPro" id="IPR015590">
    <property type="entry name" value="Aldehyde_DH_dom"/>
</dbReference>
<organism evidence="4 5">
    <name type="scientific">Candidatus Roizmanbacteria bacterium RIFCSPHIGHO2_01_FULL_39_12c</name>
    <dbReference type="NCBI Taxonomy" id="1802031"/>
    <lineage>
        <taxon>Bacteria</taxon>
        <taxon>Candidatus Roizmaniibacteriota</taxon>
    </lineage>
</organism>
<dbReference type="Pfam" id="PF00171">
    <property type="entry name" value="Aldedh"/>
    <property type="match status" value="1"/>
</dbReference>
<sequence length="478" mass="53566">MKMGICIIFWVPTFAGTTENAMAKLISTNPAKNFEPVGSVNISTSRDLKQKIEAANKAKLIWKQLGVKKRTQMLRPIYHEFIKRKKEIALLTAKEIGTPVQNVLQDLNWDQDYFKWFLDNGEKYLTDEITYRDKNQTHKIVYEPIGVAAVIVPWNFPWGNFLWGVIPNLIAGNTVVFKHSEECPLTGRLIEQIVETAKLPYGVFSEIYGDGKTGERLIDQDIDLIWFTGSSRVGKFLYCKAGEKYIKAILEMGGSNPAIVFEDADVHEIVDKLYAKRFGNCGQTCDALKRLLVHKSLFKQIVGKLKKMAESRIVGDPEDPKTQMGPLVSKRQLDLLESQVEDAIKKGAKIITGGNRPKNLKGAYYLPTILARVKKNMRVWKEEVFGPVLVVVPFDSEKEAIELANDTSYGLGAQIHTQNKERAARLAGKIDAGTIDINSANHWLACTPFGGYKDSGMGREHGAVGFRELCQIKVIASD</sequence>
<keyword evidence="2" id="KW-0560">Oxidoreductase</keyword>
<comment type="similarity">
    <text evidence="1">Belongs to the aldehyde dehydrogenase family.</text>
</comment>
<dbReference type="InterPro" id="IPR016163">
    <property type="entry name" value="Ald_DH_C"/>
</dbReference>
<accession>A0A1F7GCU7</accession>
<evidence type="ECO:0000259" key="3">
    <source>
        <dbReference type="Pfam" id="PF00171"/>
    </source>
</evidence>
<gene>
    <name evidence="4" type="ORF">A2774_00210</name>
</gene>
<dbReference type="CDD" id="cd07078">
    <property type="entry name" value="ALDH"/>
    <property type="match status" value="1"/>
</dbReference>
<dbReference type="Gene3D" id="3.40.605.10">
    <property type="entry name" value="Aldehyde Dehydrogenase, Chain A, domain 1"/>
    <property type="match status" value="1"/>
</dbReference>
<protein>
    <recommendedName>
        <fullName evidence="3">Aldehyde dehydrogenase domain-containing protein</fullName>
    </recommendedName>
</protein>
<dbReference type="PANTHER" id="PTHR42804:SF1">
    <property type="entry name" value="ALDEHYDE DEHYDROGENASE-RELATED"/>
    <property type="match status" value="1"/>
</dbReference>
<dbReference type="AlphaFoldDB" id="A0A1F7GCU7"/>